<evidence type="ECO:0000313" key="17">
    <source>
        <dbReference type="EMBL" id="ANX04982.1"/>
    </source>
</evidence>
<dbReference type="InterPro" id="IPR004852">
    <property type="entry name" value="Di-haem_cyt_c_peroxidsae"/>
</dbReference>
<dbReference type="PIRSF" id="PIRSF000294">
    <property type="entry name" value="Cytochrome-c_peroxidase"/>
    <property type="match status" value="1"/>
</dbReference>
<evidence type="ECO:0000256" key="15">
    <source>
        <dbReference type="SAM" id="SignalP"/>
    </source>
</evidence>
<comment type="pathway">
    <text evidence="2">One-carbon metabolism; methylamine degradation.</text>
</comment>
<organism evidence="17 18">
    <name type="scientific">Immundisolibacter cernigliae</name>
    <dbReference type="NCBI Taxonomy" id="1810504"/>
    <lineage>
        <taxon>Bacteria</taxon>
        <taxon>Pseudomonadati</taxon>
        <taxon>Pseudomonadota</taxon>
        <taxon>Gammaproteobacteria</taxon>
        <taxon>Immundisolibacterales</taxon>
        <taxon>Immundisolibacteraceae</taxon>
        <taxon>Immundisolibacter</taxon>
    </lineage>
</organism>
<comment type="cofactor">
    <cofactor evidence="13">
        <name>heme</name>
        <dbReference type="ChEBI" id="CHEBI:30413"/>
    </cofactor>
    <text evidence="13">Binds 2 heme groups.</text>
</comment>
<keyword evidence="10 14" id="KW-0408">Iron</keyword>
<dbReference type="InterPro" id="IPR026259">
    <property type="entry name" value="MauG/Cytc_peroxidase"/>
</dbReference>
<evidence type="ECO:0000256" key="5">
    <source>
        <dbReference type="ARBA" id="ARBA00022723"/>
    </source>
</evidence>
<feature type="binding site" description="covalent" evidence="13">
    <location>
        <position position="212"/>
    </location>
    <ligand>
        <name>heme c</name>
        <dbReference type="ChEBI" id="CHEBI:61717"/>
        <label>2</label>
    </ligand>
</feature>
<evidence type="ECO:0000256" key="7">
    <source>
        <dbReference type="ARBA" id="ARBA00022764"/>
    </source>
</evidence>
<name>A0A1B1YW25_9GAMM</name>
<dbReference type="InterPro" id="IPR036909">
    <property type="entry name" value="Cyt_c-like_dom_sf"/>
</dbReference>
<dbReference type="PROSITE" id="PS51007">
    <property type="entry name" value="CYTC"/>
    <property type="match status" value="2"/>
</dbReference>
<keyword evidence="3" id="KW-0813">Transport</keyword>
<dbReference type="Pfam" id="PF03150">
    <property type="entry name" value="CCP_MauG"/>
    <property type="match status" value="1"/>
</dbReference>
<dbReference type="FunFam" id="1.10.760.10:FF:000019">
    <property type="entry name" value="Di-heme cytochrome C peroxidase"/>
    <property type="match status" value="1"/>
</dbReference>
<sequence length="346" mass="37397">MKRRRMGSGIRRLGLLLLGIVAGAQAFEPLPEKPIAPATNPTTPAKVALGKALYFDPRLSVDGSVSCNSCHNVMGGGEDGRSFSMGVRGQLGGRSSPTVWNAAFLSVQFWDGRAPSLEEQAKGPMINPVEMGNPDHAAVVKRLQGIEGYKPLFKQAFNAPQITIDRVAQAIAAYERTLITPDSSLDRYLKGDKKALNESQVRGMQAFQDVGCVACHSGAAFAGPALPEGQGFYQKLPTFPGSAYDAKYRLTEDTGRFQVTHQEADRHMFRVPTLRNVALTAPYFHNGSVPTLEEAVRVMAKAQLNKELDDGQVLDLTAFLGALTGTFPRQEMPQLPPTPGRTAFAP</sequence>
<accession>A0A1B1YW25</accession>
<keyword evidence="17" id="KW-0575">Peroxidase</keyword>
<keyword evidence="9" id="KW-0560">Oxidoreductase</keyword>
<dbReference type="Pfam" id="PF21419">
    <property type="entry name" value="RoxA-like_Cyt-c"/>
    <property type="match status" value="1"/>
</dbReference>
<dbReference type="InParanoid" id="A0A1B1YW25"/>
<gene>
    <name evidence="17" type="ORF">PG2T_12900</name>
</gene>
<keyword evidence="5 14" id="KW-0479">Metal-binding</keyword>
<feature type="binding site" description="covalent" evidence="13">
    <location>
        <position position="67"/>
    </location>
    <ligand>
        <name>heme c</name>
        <dbReference type="ChEBI" id="CHEBI:61717"/>
        <label>1</label>
    </ligand>
</feature>
<dbReference type="STRING" id="1810504.PG2T_12900"/>
<dbReference type="Proteomes" id="UP000092952">
    <property type="component" value="Chromosome"/>
</dbReference>
<comment type="function">
    <text evidence="11">Involved in methylamine metabolism. Essential for the maturation of the beta subunit of MADH, presumably via a step in the biosynthesis of tryptophan tryptophylquinone (TTQ), the cofactor of MADH.</text>
</comment>
<evidence type="ECO:0000256" key="6">
    <source>
        <dbReference type="ARBA" id="ARBA00022729"/>
    </source>
</evidence>
<dbReference type="PANTHER" id="PTHR30600:SF7">
    <property type="entry name" value="CYTOCHROME C PEROXIDASE-RELATED"/>
    <property type="match status" value="1"/>
</dbReference>
<feature type="domain" description="Cytochrome c" evidence="16">
    <location>
        <begin position="45"/>
        <end position="147"/>
    </location>
</feature>
<dbReference type="FunCoup" id="A0A1B1YW25">
    <property type="interactions" value="117"/>
</dbReference>
<keyword evidence="8" id="KW-0249">Electron transport</keyword>
<keyword evidence="7" id="KW-0574">Periplasm</keyword>
<keyword evidence="18" id="KW-1185">Reference proteome</keyword>
<dbReference type="SUPFAM" id="SSF46626">
    <property type="entry name" value="Cytochrome c"/>
    <property type="match status" value="2"/>
</dbReference>
<dbReference type="Gene3D" id="1.10.760.10">
    <property type="entry name" value="Cytochrome c-like domain"/>
    <property type="match status" value="2"/>
</dbReference>
<feature type="binding site" description="axial binding residue" evidence="14">
    <location>
        <position position="216"/>
    </location>
    <ligand>
        <name>heme c</name>
        <dbReference type="ChEBI" id="CHEBI:61717"/>
        <label>2</label>
    </ligand>
    <ligandPart>
        <name>Fe</name>
        <dbReference type="ChEBI" id="CHEBI:18248"/>
    </ligandPart>
</feature>
<evidence type="ECO:0000256" key="11">
    <source>
        <dbReference type="ARBA" id="ARBA00058991"/>
    </source>
</evidence>
<feature type="domain" description="Cytochrome c" evidence="16">
    <location>
        <begin position="198"/>
        <end position="324"/>
    </location>
</feature>
<dbReference type="AlphaFoldDB" id="A0A1B1YW25"/>
<protein>
    <recommendedName>
        <fullName evidence="12">Methylamine utilization protein MauG</fullName>
    </recommendedName>
</protein>
<dbReference type="InterPro" id="IPR051395">
    <property type="entry name" value="Cytochrome_c_Peroxidase/MauG"/>
</dbReference>
<dbReference type="GO" id="GO:0009055">
    <property type="term" value="F:electron transfer activity"/>
    <property type="evidence" value="ECO:0007669"/>
    <property type="project" value="InterPro"/>
</dbReference>
<comment type="PTM">
    <text evidence="13">Binds 2 heme groups per subunit.</text>
</comment>
<feature type="binding site" description="axial binding residue" evidence="14">
    <location>
        <position position="71"/>
    </location>
    <ligand>
        <name>heme c</name>
        <dbReference type="ChEBI" id="CHEBI:61717"/>
        <label>1</label>
    </ligand>
    <ligandPart>
        <name>Fe</name>
        <dbReference type="ChEBI" id="CHEBI:18248"/>
    </ligandPart>
</feature>
<evidence type="ECO:0000256" key="3">
    <source>
        <dbReference type="ARBA" id="ARBA00022448"/>
    </source>
</evidence>
<dbReference type="PANTHER" id="PTHR30600">
    <property type="entry name" value="CYTOCHROME C PEROXIDASE-RELATED"/>
    <property type="match status" value="1"/>
</dbReference>
<dbReference type="InterPro" id="IPR009056">
    <property type="entry name" value="Cyt_c-like_dom"/>
</dbReference>
<evidence type="ECO:0000256" key="10">
    <source>
        <dbReference type="ARBA" id="ARBA00023004"/>
    </source>
</evidence>
<feature type="binding site" description="covalent" evidence="13">
    <location>
        <position position="215"/>
    </location>
    <ligand>
        <name>heme c</name>
        <dbReference type="ChEBI" id="CHEBI:61717"/>
        <label>2</label>
    </ligand>
</feature>
<evidence type="ECO:0000256" key="13">
    <source>
        <dbReference type="PIRSR" id="PIRSR000294-1"/>
    </source>
</evidence>
<keyword evidence="6 15" id="KW-0732">Signal</keyword>
<evidence type="ECO:0000256" key="14">
    <source>
        <dbReference type="PIRSR" id="PIRSR000294-2"/>
    </source>
</evidence>
<evidence type="ECO:0000256" key="12">
    <source>
        <dbReference type="ARBA" id="ARBA00073576"/>
    </source>
</evidence>
<evidence type="ECO:0000313" key="18">
    <source>
        <dbReference type="Proteomes" id="UP000092952"/>
    </source>
</evidence>
<evidence type="ECO:0000256" key="8">
    <source>
        <dbReference type="ARBA" id="ARBA00022982"/>
    </source>
</evidence>
<evidence type="ECO:0000256" key="1">
    <source>
        <dbReference type="ARBA" id="ARBA00004418"/>
    </source>
</evidence>
<evidence type="ECO:0000259" key="16">
    <source>
        <dbReference type="PROSITE" id="PS51007"/>
    </source>
</evidence>
<keyword evidence="4 13" id="KW-0349">Heme</keyword>
<dbReference type="KEGG" id="gbi:PG2T_12900"/>
<feature type="signal peptide" evidence="15">
    <location>
        <begin position="1"/>
        <end position="26"/>
    </location>
</feature>
<dbReference type="GO" id="GO:0004130">
    <property type="term" value="F:cytochrome-c peroxidase activity"/>
    <property type="evidence" value="ECO:0007669"/>
    <property type="project" value="TreeGrafter"/>
</dbReference>
<dbReference type="GO" id="GO:0046872">
    <property type="term" value="F:metal ion binding"/>
    <property type="evidence" value="ECO:0007669"/>
    <property type="project" value="UniProtKB-KW"/>
</dbReference>
<feature type="binding site" description="axial binding residue" evidence="14">
    <location>
        <position position="299"/>
    </location>
    <ligand>
        <name>heme c</name>
        <dbReference type="ChEBI" id="CHEBI:61717"/>
        <label>2</label>
    </ligand>
    <ligandPart>
        <name>Fe</name>
        <dbReference type="ChEBI" id="CHEBI:18248"/>
    </ligandPart>
</feature>
<feature type="binding site" description="covalent" evidence="13">
    <location>
        <position position="70"/>
    </location>
    <ligand>
        <name>heme c</name>
        <dbReference type="ChEBI" id="CHEBI:61717"/>
        <label>1</label>
    </ligand>
</feature>
<proteinExistence type="predicted"/>
<dbReference type="GO" id="GO:0042597">
    <property type="term" value="C:periplasmic space"/>
    <property type="evidence" value="ECO:0007669"/>
    <property type="project" value="UniProtKB-SubCell"/>
</dbReference>
<evidence type="ECO:0000256" key="2">
    <source>
        <dbReference type="ARBA" id="ARBA00004856"/>
    </source>
</evidence>
<comment type="subcellular location">
    <subcellularLocation>
        <location evidence="1">Periplasm</location>
    </subcellularLocation>
</comment>
<reference evidence="18" key="1">
    <citation type="submission" date="2016-03" db="EMBL/GenBank/DDBJ databases">
        <title>Complete genome sequence of Solimmundus cernigliae, representing a novel lineage of polycyclic aromatic hydrocarbon degraders within the Gammaproteobacteria.</title>
        <authorList>
            <person name="Singleton D.R."/>
            <person name="Dickey A.N."/>
            <person name="Scholl E.H."/>
            <person name="Wright F.A."/>
            <person name="Aitken M.D."/>
        </authorList>
    </citation>
    <scope>NUCLEOTIDE SEQUENCE [LARGE SCALE GENOMIC DNA]</scope>
    <source>
        <strain evidence="18">TR3.2</strain>
    </source>
</reference>
<dbReference type="EMBL" id="CP014671">
    <property type="protein sequence ID" value="ANX04982.1"/>
    <property type="molecule type" value="Genomic_DNA"/>
</dbReference>
<evidence type="ECO:0000256" key="4">
    <source>
        <dbReference type="ARBA" id="ARBA00022617"/>
    </source>
</evidence>
<dbReference type="GO" id="GO:0020037">
    <property type="term" value="F:heme binding"/>
    <property type="evidence" value="ECO:0007669"/>
    <property type="project" value="InterPro"/>
</dbReference>
<feature type="chain" id="PRO_5008533038" description="Methylamine utilization protein MauG" evidence="15">
    <location>
        <begin position="27"/>
        <end position="346"/>
    </location>
</feature>
<evidence type="ECO:0000256" key="9">
    <source>
        <dbReference type="ARBA" id="ARBA00023002"/>
    </source>
</evidence>